<dbReference type="Proteomes" id="UP000694844">
    <property type="component" value="Chromosome 8"/>
</dbReference>
<feature type="signal peptide" evidence="1">
    <location>
        <begin position="1"/>
        <end position="17"/>
    </location>
</feature>
<dbReference type="GO" id="GO:0007155">
    <property type="term" value="P:cell adhesion"/>
    <property type="evidence" value="ECO:0007669"/>
    <property type="project" value="TreeGrafter"/>
</dbReference>
<name>A0A8B8BA63_CRAVI</name>
<dbReference type="SUPFAM" id="SSF82153">
    <property type="entry name" value="FAS1 domain"/>
    <property type="match status" value="2"/>
</dbReference>
<evidence type="ECO:0000259" key="2">
    <source>
        <dbReference type="PROSITE" id="PS50213"/>
    </source>
</evidence>
<dbReference type="KEGG" id="cvn:111108454"/>
<dbReference type="GO" id="GO:0031012">
    <property type="term" value="C:extracellular matrix"/>
    <property type="evidence" value="ECO:0007669"/>
    <property type="project" value="TreeGrafter"/>
</dbReference>
<proteinExistence type="predicted"/>
<dbReference type="InterPro" id="IPR036378">
    <property type="entry name" value="FAS1_dom_sf"/>
</dbReference>
<evidence type="ECO:0000313" key="4">
    <source>
        <dbReference type="RefSeq" id="XP_022300063.1"/>
    </source>
</evidence>
<dbReference type="AlphaFoldDB" id="A0A8B8BA63"/>
<sequence>MRWVCAVFALVFSVAAAQQGTIVDVAKRLGATTLLQLVEEAGLTDVLSSKGPFTVFAPTNAAFSALPPDVLQKLKSDKKLLTDVLLAHVVNKTTSSKTFKDDEKLMSMNKDAFIRINLYLPRYVRPIPPATVTANGCKVSMADQVATNGVVHVISRVMYPLPLKDNVVDVVRNTSSLSTLYKAIKATGVSDIIADGGPFTLLAPPDDAFSKLPPGTVDSILKNKTAAERIVTYHLIGGSYYKASLLPYNTSHPGVHDTFLPTLEGGQLVFSLDTDGSLVISRKYKVVKTDMTVGNGVIHTLDSVMIPPPFP</sequence>
<dbReference type="Pfam" id="PF02469">
    <property type="entry name" value="Fasciclin"/>
    <property type="match status" value="2"/>
</dbReference>
<reference evidence="4" key="1">
    <citation type="submission" date="2025-08" db="UniProtKB">
        <authorList>
            <consortium name="RefSeq"/>
        </authorList>
    </citation>
    <scope>IDENTIFICATION</scope>
    <source>
        <tissue evidence="4">Whole sample</tissue>
    </source>
</reference>
<evidence type="ECO:0000256" key="1">
    <source>
        <dbReference type="SAM" id="SignalP"/>
    </source>
</evidence>
<dbReference type="PANTHER" id="PTHR10900:SF124">
    <property type="entry name" value="FI05614P"/>
    <property type="match status" value="1"/>
</dbReference>
<dbReference type="PANTHER" id="PTHR10900">
    <property type="entry name" value="PERIOSTIN-RELATED"/>
    <property type="match status" value="1"/>
</dbReference>
<keyword evidence="3" id="KW-1185">Reference proteome</keyword>
<dbReference type="GO" id="GO:0005615">
    <property type="term" value="C:extracellular space"/>
    <property type="evidence" value="ECO:0007669"/>
    <property type="project" value="TreeGrafter"/>
</dbReference>
<dbReference type="RefSeq" id="XP_022300063.1">
    <property type="nucleotide sequence ID" value="XM_022444355.1"/>
</dbReference>
<evidence type="ECO:0000313" key="3">
    <source>
        <dbReference type="Proteomes" id="UP000694844"/>
    </source>
</evidence>
<feature type="domain" description="FAS1" evidence="2">
    <location>
        <begin position="18"/>
        <end position="158"/>
    </location>
</feature>
<keyword evidence="1" id="KW-0732">Signal</keyword>
<accession>A0A8B8BA63</accession>
<dbReference type="InterPro" id="IPR050904">
    <property type="entry name" value="Adhesion/Biosynth-related"/>
</dbReference>
<dbReference type="OrthoDB" id="286301at2759"/>
<dbReference type="PROSITE" id="PS50213">
    <property type="entry name" value="FAS1"/>
    <property type="match status" value="2"/>
</dbReference>
<gene>
    <name evidence="4" type="primary">LOC111108454</name>
</gene>
<organism evidence="3 4">
    <name type="scientific">Crassostrea virginica</name>
    <name type="common">Eastern oyster</name>
    <dbReference type="NCBI Taxonomy" id="6565"/>
    <lineage>
        <taxon>Eukaryota</taxon>
        <taxon>Metazoa</taxon>
        <taxon>Spiralia</taxon>
        <taxon>Lophotrochozoa</taxon>
        <taxon>Mollusca</taxon>
        <taxon>Bivalvia</taxon>
        <taxon>Autobranchia</taxon>
        <taxon>Pteriomorphia</taxon>
        <taxon>Ostreida</taxon>
        <taxon>Ostreoidea</taxon>
        <taxon>Ostreidae</taxon>
        <taxon>Crassostrea</taxon>
    </lineage>
</organism>
<dbReference type="FunFam" id="2.30.180.10:FF:000032">
    <property type="entry name" value="Fasciclin domain-containing protein, putative"/>
    <property type="match status" value="2"/>
</dbReference>
<dbReference type="GO" id="GO:0030198">
    <property type="term" value="P:extracellular matrix organization"/>
    <property type="evidence" value="ECO:0007669"/>
    <property type="project" value="TreeGrafter"/>
</dbReference>
<feature type="chain" id="PRO_5034160364" evidence="1">
    <location>
        <begin position="18"/>
        <end position="311"/>
    </location>
</feature>
<dbReference type="SMART" id="SM00554">
    <property type="entry name" value="FAS1"/>
    <property type="match status" value="2"/>
</dbReference>
<protein>
    <submittedName>
        <fullName evidence="4">Transforming growth factor-beta-induced protein ig-h3-like</fullName>
    </submittedName>
</protein>
<dbReference type="InterPro" id="IPR000782">
    <property type="entry name" value="FAS1_domain"/>
</dbReference>
<dbReference type="Gene3D" id="2.30.180.10">
    <property type="entry name" value="FAS1 domain"/>
    <property type="match status" value="2"/>
</dbReference>
<feature type="domain" description="FAS1" evidence="2">
    <location>
        <begin position="164"/>
        <end position="305"/>
    </location>
</feature>
<dbReference type="GeneID" id="111108454"/>
<dbReference type="GO" id="GO:0050839">
    <property type="term" value="F:cell adhesion molecule binding"/>
    <property type="evidence" value="ECO:0007669"/>
    <property type="project" value="TreeGrafter"/>
</dbReference>